<evidence type="ECO:0000256" key="8">
    <source>
        <dbReference type="ARBA" id="ARBA00022753"/>
    </source>
</evidence>
<dbReference type="OrthoDB" id="6232933at2759"/>
<evidence type="ECO:0000256" key="1">
    <source>
        <dbReference type="ARBA" id="ARBA00004151"/>
    </source>
</evidence>
<evidence type="ECO:0000256" key="6">
    <source>
        <dbReference type="ARBA" id="ARBA00022692"/>
    </source>
</evidence>
<dbReference type="Proteomes" id="UP000198287">
    <property type="component" value="Unassembled WGS sequence"/>
</dbReference>
<keyword evidence="8" id="KW-0967">Endosome</keyword>
<dbReference type="Gene3D" id="2.40.160.110">
    <property type="match status" value="1"/>
</dbReference>
<accession>A0A226E1G1</accession>
<dbReference type="GO" id="GO:0005886">
    <property type="term" value="C:plasma membrane"/>
    <property type="evidence" value="ECO:0007669"/>
    <property type="project" value="UniProtKB-SubCell"/>
</dbReference>
<comment type="subcellular location">
    <subcellularLocation>
        <location evidence="4">Cell projection</location>
        <location evidence="4">Dendrite</location>
    </subcellularLocation>
    <subcellularLocation>
        <location evidence="17">Cell projection</location>
        <location evidence="17">Growth cone membrane</location>
        <topology evidence="17">Single-pass type I membrane protein</topology>
    </subcellularLocation>
    <subcellularLocation>
        <location evidence="15">Cytoplasmic vesicle</location>
        <location evidence="15">Secretory vesicle</location>
        <location evidence="15">Synaptic vesicle membrane</location>
        <topology evidence="15">Single-pass type I membrane protein</topology>
    </subcellularLocation>
    <subcellularLocation>
        <location evidence="2">Early endosome membrane</location>
        <topology evidence="2">Single-pass type I membrane protein</topology>
    </subcellularLocation>
    <subcellularLocation>
        <location evidence="1">Endoplasmic reticulum-Golgi intermediate compartment membrane</location>
        <topology evidence="1">Single-pass type I membrane protein</topology>
    </subcellularLocation>
    <subcellularLocation>
        <location evidence="20">Membrane</location>
        <topology evidence="20">Single-pass type I membrane protein</topology>
    </subcellularLocation>
    <subcellularLocation>
        <location evidence="3">Recycling endosome</location>
    </subcellularLocation>
</comment>
<dbReference type="PANTHER" id="PTHR11506">
    <property type="entry name" value="LYSOSOME-ASSOCIATED MEMBRANE GLYCOPROTEIN"/>
    <property type="match status" value="1"/>
</dbReference>
<dbReference type="GO" id="GO:0031902">
    <property type="term" value="C:late endosome membrane"/>
    <property type="evidence" value="ECO:0007669"/>
    <property type="project" value="TreeGrafter"/>
</dbReference>
<keyword evidence="6 20" id="KW-0812">Transmembrane</keyword>
<evidence type="ECO:0000256" key="4">
    <source>
        <dbReference type="ARBA" id="ARBA00004279"/>
    </source>
</evidence>
<name>A0A226E1G1_FOLCA</name>
<evidence type="ECO:0000256" key="9">
    <source>
        <dbReference type="ARBA" id="ARBA00022989"/>
    </source>
</evidence>
<feature type="compositionally biased region" description="Pro residues" evidence="21">
    <location>
        <begin position="42"/>
        <end position="52"/>
    </location>
</feature>
<comment type="similarity">
    <text evidence="5 20">Belongs to the LAMP family.</text>
</comment>
<gene>
    <name evidence="26" type="ORF">Fcan01_13783</name>
</gene>
<feature type="chain" id="PRO_5013370765" description="Lysosome-associated membrane glycoprotein 5" evidence="23">
    <location>
        <begin position="24"/>
        <end position="292"/>
    </location>
</feature>
<keyword evidence="10" id="KW-0770">Synapse</keyword>
<proteinExistence type="inferred from homology"/>
<keyword evidence="9 22" id="KW-1133">Transmembrane helix</keyword>
<comment type="caution">
    <text evidence="26">The sequence shown here is derived from an EMBL/GenBank/DDBJ whole genome shotgun (WGS) entry which is preliminary data.</text>
</comment>
<evidence type="ECO:0000256" key="3">
    <source>
        <dbReference type="ARBA" id="ARBA00004172"/>
    </source>
</evidence>
<evidence type="ECO:0000256" key="2">
    <source>
        <dbReference type="ARBA" id="ARBA00004158"/>
    </source>
</evidence>
<dbReference type="AlphaFoldDB" id="A0A226E1G1"/>
<evidence type="ECO:0000256" key="11">
    <source>
        <dbReference type="ARBA" id="ARBA00023136"/>
    </source>
</evidence>
<evidence type="ECO:0000256" key="14">
    <source>
        <dbReference type="ARBA" id="ARBA00023329"/>
    </source>
</evidence>
<evidence type="ECO:0000259" key="24">
    <source>
        <dbReference type="Pfam" id="PF01299"/>
    </source>
</evidence>
<evidence type="ECO:0000313" key="27">
    <source>
        <dbReference type="Proteomes" id="UP000198287"/>
    </source>
</evidence>
<dbReference type="EMBL" id="LNIX01000007">
    <property type="protein sequence ID" value="OXA51562.1"/>
    <property type="molecule type" value="Genomic_DNA"/>
</dbReference>
<dbReference type="InterPro" id="IPR048528">
    <property type="entry name" value="Lamp2-like_luminal"/>
</dbReference>
<comment type="caution">
    <text evidence="20">Lacks conserved residue(s) required for the propagation of feature annotation.</text>
</comment>
<evidence type="ECO:0000256" key="22">
    <source>
        <dbReference type="SAM" id="Phobius"/>
    </source>
</evidence>
<dbReference type="PANTHER" id="PTHR11506:SF35">
    <property type="entry name" value="LYSOSOME-ASSOCIATED MEMBRANE GLYCOPROTEIN 5"/>
    <property type="match status" value="1"/>
</dbReference>
<dbReference type="PROSITE" id="PS51407">
    <property type="entry name" value="LAMP_3"/>
    <property type="match status" value="1"/>
</dbReference>
<evidence type="ECO:0000256" key="21">
    <source>
        <dbReference type="SAM" id="MobiDB-lite"/>
    </source>
</evidence>
<feature type="domain" description="Lysosome-associated membrane glycoprotein 2-like transmembrane" evidence="25">
    <location>
        <begin position="258"/>
        <end position="290"/>
    </location>
</feature>
<dbReference type="OMA" id="CIMLQMA"/>
<evidence type="ECO:0000256" key="12">
    <source>
        <dbReference type="ARBA" id="ARBA00023180"/>
    </source>
</evidence>
<feature type="region of interest" description="Disordered" evidence="21">
    <location>
        <begin position="25"/>
        <end position="70"/>
    </location>
</feature>
<evidence type="ECO:0000256" key="15">
    <source>
        <dbReference type="ARBA" id="ARBA00029428"/>
    </source>
</evidence>
<evidence type="ECO:0000256" key="16">
    <source>
        <dbReference type="ARBA" id="ARBA00053950"/>
    </source>
</evidence>
<keyword evidence="14" id="KW-0968">Cytoplasmic vesicle</keyword>
<keyword evidence="7 23" id="KW-0732">Signal</keyword>
<feature type="signal peptide" evidence="23">
    <location>
        <begin position="1"/>
        <end position="23"/>
    </location>
</feature>
<keyword evidence="27" id="KW-1185">Reference proteome</keyword>
<evidence type="ECO:0000256" key="23">
    <source>
        <dbReference type="SAM" id="SignalP"/>
    </source>
</evidence>
<dbReference type="GO" id="GO:0072594">
    <property type="term" value="P:establishment of protein localization to organelle"/>
    <property type="evidence" value="ECO:0007669"/>
    <property type="project" value="TreeGrafter"/>
</dbReference>
<feature type="compositionally biased region" description="Low complexity" evidence="21">
    <location>
        <begin position="27"/>
        <end position="41"/>
    </location>
</feature>
<keyword evidence="12" id="KW-0325">Glycoprotein</keyword>
<keyword evidence="13" id="KW-0966">Cell projection</keyword>
<keyword evidence="11 20" id="KW-0472">Membrane</keyword>
<dbReference type="STRING" id="158441.A0A226E1G1"/>
<sequence>MLSSLRSALLIVGVSVLLFGVSAQQDPPETTTVKPTTTTPAPTTPPTTPAPAPTTTTAKPAPAPKYPGNDGKWTLENANNETCIIIKGAIEVSITYLDVEKKNRTANVDIPIKGVTVSGNCSLGVIKLTWTVVTNHTNSVEFTFEKNETASITTDGISAGKYALQNVTGTLYKDPAVFVNATNPNKDFTFNILDKAAFQTPFNHSYSCLQQETLKSEDGFVTLKLTDMRLDAFRKTGKNDTNFNPSIDCPADDASDVVPIAVGAALAGLVVIVLIAYLIGRRRSRSRGYQSV</sequence>
<evidence type="ECO:0000256" key="19">
    <source>
        <dbReference type="ARBA" id="ARBA00076257"/>
    </source>
</evidence>
<protein>
    <recommendedName>
        <fullName evidence="18">Lysosome-associated membrane glycoprotein 5</fullName>
    </recommendedName>
    <alternativeName>
        <fullName evidence="19">Lysosome-associated membrane protein 5</fullName>
    </alternativeName>
</protein>
<evidence type="ECO:0000256" key="13">
    <source>
        <dbReference type="ARBA" id="ARBA00023273"/>
    </source>
</evidence>
<feature type="transmembrane region" description="Helical" evidence="22">
    <location>
        <begin position="257"/>
        <end position="279"/>
    </location>
</feature>
<evidence type="ECO:0000256" key="5">
    <source>
        <dbReference type="ARBA" id="ARBA00009644"/>
    </source>
</evidence>
<dbReference type="InterPro" id="IPR002000">
    <property type="entry name" value="Lysosome-assoc_membr_glycop"/>
</dbReference>
<dbReference type="PRINTS" id="PR00336">
    <property type="entry name" value="LYSASSOCTDMP"/>
</dbReference>
<feature type="disulfide bond" evidence="20">
    <location>
        <begin position="83"/>
        <end position="121"/>
    </location>
</feature>
<keyword evidence="20" id="KW-1015">Disulfide bond</keyword>
<organism evidence="26 27">
    <name type="scientific">Folsomia candida</name>
    <name type="common">Springtail</name>
    <dbReference type="NCBI Taxonomy" id="158441"/>
    <lineage>
        <taxon>Eukaryota</taxon>
        <taxon>Metazoa</taxon>
        <taxon>Ecdysozoa</taxon>
        <taxon>Arthropoda</taxon>
        <taxon>Hexapoda</taxon>
        <taxon>Collembola</taxon>
        <taxon>Entomobryomorpha</taxon>
        <taxon>Isotomoidea</taxon>
        <taxon>Isotomidae</taxon>
        <taxon>Proisotominae</taxon>
        <taxon>Folsomia</taxon>
    </lineage>
</organism>
<evidence type="ECO:0000256" key="7">
    <source>
        <dbReference type="ARBA" id="ARBA00022729"/>
    </source>
</evidence>
<evidence type="ECO:0000259" key="25">
    <source>
        <dbReference type="Pfam" id="PF21222"/>
    </source>
</evidence>
<evidence type="ECO:0000313" key="26">
    <source>
        <dbReference type="EMBL" id="OXA51562.1"/>
    </source>
</evidence>
<reference evidence="26 27" key="1">
    <citation type="submission" date="2015-12" db="EMBL/GenBank/DDBJ databases">
        <title>The genome of Folsomia candida.</title>
        <authorList>
            <person name="Faddeeva A."/>
            <person name="Derks M.F."/>
            <person name="Anvar Y."/>
            <person name="Smit S."/>
            <person name="Van Straalen N."/>
            <person name="Roelofs D."/>
        </authorList>
    </citation>
    <scope>NUCLEOTIDE SEQUENCE [LARGE SCALE GENOMIC DNA]</scope>
    <source>
        <strain evidence="26 27">VU population</strain>
        <tissue evidence="26">Whole body</tissue>
    </source>
</reference>
<evidence type="ECO:0000256" key="10">
    <source>
        <dbReference type="ARBA" id="ARBA00023018"/>
    </source>
</evidence>
<dbReference type="Pfam" id="PF21222">
    <property type="entry name" value="Lamp2_2nd"/>
    <property type="match status" value="1"/>
</dbReference>
<comment type="function">
    <text evidence="16">Plays a role in short-term synaptic plasticity in a subset of GABAergic neurons in the brain.</text>
</comment>
<dbReference type="InterPro" id="IPR048524">
    <property type="entry name" value="Lamp2-like_TM"/>
</dbReference>
<dbReference type="GO" id="GO:0005765">
    <property type="term" value="C:lysosomal membrane"/>
    <property type="evidence" value="ECO:0007669"/>
    <property type="project" value="TreeGrafter"/>
</dbReference>
<evidence type="ECO:0000256" key="17">
    <source>
        <dbReference type="ARBA" id="ARBA00060492"/>
    </source>
</evidence>
<dbReference type="Pfam" id="PF01299">
    <property type="entry name" value="Lamp2-like_luminal"/>
    <property type="match status" value="1"/>
</dbReference>
<feature type="domain" description="Lysosome-associated membrane glycoprotein 2-like luminal" evidence="24">
    <location>
        <begin position="71"/>
        <end position="234"/>
    </location>
</feature>
<evidence type="ECO:0000256" key="20">
    <source>
        <dbReference type="PROSITE-ProRule" id="PRU00740"/>
    </source>
</evidence>
<evidence type="ECO:0000256" key="18">
    <source>
        <dbReference type="ARBA" id="ARBA00074379"/>
    </source>
</evidence>